<evidence type="ECO:0000256" key="1">
    <source>
        <dbReference type="ARBA" id="ARBA00022555"/>
    </source>
</evidence>
<dbReference type="FunFam" id="2.30.30.280:FF:000001">
    <property type="entry name" value="tRNA-specific 2-thiouridylase MnmA"/>
    <property type="match status" value="1"/>
</dbReference>
<dbReference type="FunFam" id="3.40.50.620:FF:000115">
    <property type="entry name" value="tRNA-specific 2-thiouridylase MnmA"/>
    <property type="match status" value="1"/>
</dbReference>
<dbReference type="PANTHER" id="PTHR11933">
    <property type="entry name" value="TRNA 5-METHYLAMINOMETHYL-2-THIOURIDYLATE -METHYLTRANSFERASE"/>
    <property type="match status" value="1"/>
</dbReference>
<dbReference type="GO" id="GO:0002143">
    <property type="term" value="P:tRNA wobble position uridine thiolation"/>
    <property type="evidence" value="ECO:0007669"/>
    <property type="project" value="TreeGrafter"/>
</dbReference>
<dbReference type="PANTHER" id="PTHR11933:SF5">
    <property type="entry name" value="MITOCHONDRIAL TRNA-SPECIFIC 2-THIOURIDYLASE 1"/>
    <property type="match status" value="1"/>
</dbReference>
<evidence type="ECO:0000256" key="2">
    <source>
        <dbReference type="ARBA" id="ARBA00022679"/>
    </source>
</evidence>
<dbReference type="InterPro" id="IPR023382">
    <property type="entry name" value="MnmA-like_central_sf"/>
</dbReference>
<dbReference type="GO" id="GO:0000049">
    <property type="term" value="F:tRNA binding"/>
    <property type="evidence" value="ECO:0007669"/>
    <property type="project" value="UniProtKB-KW"/>
</dbReference>
<gene>
    <name evidence="10" type="primary">mnmA</name>
    <name evidence="10" type="ORF">SCFA_850005</name>
</gene>
<keyword evidence="1" id="KW-0820">tRNA-binding</keyword>
<keyword evidence="5" id="KW-0067">ATP-binding</keyword>
<dbReference type="InterPro" id="IPR004506">
    <property type="entry name" value="MnmA-like"/>
</dbReference>
<proteinExistence type="inferred from homology"/>
<keyword evidence="2 10" id="KW-0808">Transferase</keyword>
<accession>A0A485M6N8</accession>
<dbReference type="CDD" id="cd01998">
    <property type="entry name" value="MnmA_TRMU-like"/>
    <property type="match status" value="1"/>
</dbReference>
<keyword evidence="4" id="KW-0547">Nucleotide-binding</keyword>
<dbReference type="Gene3D" id="3.40.50.620">
    <property type="entry name" value="HUPs"/>
    <property type="match status" value="1"/>
</dbReference>
<dbReference type="Pfam" id="PF20259">
    <property type="entry name" value="tRNA_Me_trans_M"/>
    <property type="match status" value="1"/>
</dbReference>
<keyword evidence="3" id="KW-0819">tRNA processing</keyword>
<dbReference type="Gene3D" id="2.30.30.280">
    <property type="entry name" value="Adenine nucleotide alpha hydrolases-like domains"/>
    <property type="match status" value="1"/>
</dbReference>
<dbReference type="HAMAP" id="MF_00144">
    <property type="entry name" value="tRNA_thiouridyl_MnmA"/>
    <property type="match status" value="1"/>
</dbReference>
<dbReference type="AlphaFoldDB" id="A0A485M6N8"/>
<evidence type="ECO:0000256" key="3">
    <source>
        <dbReference type="ARBA" id="ARBA00022694"/>
    </source>
</evidence>
<evidence type="ECO:0000256" key="5">
    <source>
        <dbReference type="ARBA" id="ARBA00022840"/>
    </source>
</evidence>
<name>A0A485M6N8_9ZZZZ</name>
<evidence type="ECO:0000259" key="8">
    <source>
        <dbReference type="Pfam" id="PF20258"/>
    </source>
</evidence>
<dbReference type="SUPFAM" id="SSF52402">
    <property type="entry name" value="Adenine nucleotide alpha hydrolases-like"/>
    <property type="match status" value="1"/>
</dbReference>
<dbReference type="GO" id="GO:0005524">
    <property type="term" value="F:ATP binding"/>
    <property type="evidence" value="ECO:0007669"/>
    <property type="project" value="UniProtKB-KW"/>
</dbReference>
<dbReference type="Pfam" id="PF20258">
    <property type="entry name" value="tRNA_Me_trans_C"/>
    <property type="match status" value="1"/>
</dbReference>
<dbReference type="EMBL" id="CAADRM010000153">
    <property type="protein sequence ID" value="VFU18534.1"/>
    <property type="molecule type" value="Genomic_DNA"/>
</dbReference>
<dbReference type="NCBIfam" id="TIGR00420">
    <property type="entry name" value="trmU"/>
    <property type="match status" value="1"/>
</dbReference>
<feature type="domain" description="tRNA-specific 2-thiouridylase MnmA-like C-terminal" evidence="8">
    <location>
        <begin position="276"/>
        <end position="346"/>
    </location>
</feature>
<dbReference type="GO" id="GO:0103016">
    <property type="term" value="F:tRNA-uridine 2-sulfurtransferase activity"/>
    <property type="evidence" value="ECO:0007669"/>
    <property type="project" value="UniProtKB-EC"/>
</dbReference>
<protein>
    <submittedName>
        <fullName evidence="10">tRNA-specific 2-thiouridylase MnmA 1</fullName>
        <ecNumber evidence="10">2.8.1.13</ecNumber>
    </submittedName>
</protein>
<sequence>MKARVMAAMSGGVDSAVAAFLLKYQGFKVTGVTMCLGVEINETGKIRCCGPQEIEDARRVCESLGISHYVLDFAPDLKDFVIDPFLSEYGMGRTPNPCIECNRHIKFGSLLKKALAMGFDYLATGHYAGIQRSNGNYRLVMPKDNRKDQTYFLSGMPRGALEHVLFPLSNLFKDEVREIAQREGLPVSSKPESQDLCFIPEGKTEDYLRKNISSPPGDIIDLSGKVLGTHRGLAFYTIGQRARMSTSRGKPLYVIAKDTAANRIIIGEREHLSAKGLIAGSVNLLVDSLPKKAFAKIRYAHSPAGCRVSFENGRLTVLFNEPQEAITPGQSVALYDKGVILGSGIIQEVIS</sequence>
<organism evidence="10">
    <name type="scientific">anaerobic digester metagenome</name>
    <dbReference type="NCBI Taxonomy" id="1263854"/>
    <lineage>
        <taxon>unclassified sequences</taxon>
        <taxon>metagenomes</taxon>
        <taxon>ecological metagenomes</taxon>
    </lineage>
</organism>
<dbReference type="NCBIfam" id="NF001138">
    <property type="entry name" value="PRK00143.1"/>
    <property type="match status" value="1"/>
</dbReference>
<evidence type="ECO:0000313" key="10">
    <source>
        <dbReference type="EMBL" id="VFU18534.1"/>
    </source>
</evidence>
<keyword evidence="7" id="KW-1015">Disulfide bond</keyword>
<keyword evidence="6" id="KW-0694">RNA-binding</keyword>
<evidence type="ECO:0000256" key="6">
    <source>
        <dbReference type="ARBA" id="ARBA00022884"/>
    </source>
</evidence>
<dbReference type="Gene3D" id="2.40.30.10">
    <property type="entry name" value="Translation factors"/>
    <property type="match status" value="1"/>
</dbReference>
<dbReference type="InterPro" id="IPR014729">
    <property type="entry name" value="Rossmann-like_a/b/a_fold"/>
</dbReference>
<evidence type="ECO:0000259" key="9">
    <source>
        <dbReference type="Pfam" id="PF20259"/>
    </source>
</evidence>
<reference evidence="10" key="1">
    <citation type="submission" date="2019-03" db="EMBL/GenBank/DDBJ databases">
        <authorList>
            <person name="Hao L."/>
        </authorList>
    </citation>
    <scope>NUCLEOTIDE SEQUENCE</scope>
</reference>
<evidence type="ECO:0000256" key="7">
    <source>
        <dbReference type="ARBA" id="ARBA00023157"/>
    </source>
</evidence>
<evidence type="ECO:0000256" key="4">
    <source>
        <dbReference type="ARBA" id="ARBA00022741"/>
    </source>
</evidence>
<dbReference type="EC" id="2.8.1.13" evidence="10"/>
<dbReference type="InterPro" id="IPR046884">
    <property type="entry name" value="MnmA-like_central"/>
</dbReference>
<dbReference type="InterPro" id="IPR046885">
    <property type="entry name" value="MnmA-like_C"/>
</dbReference>
<feature type="domain" description="tRNA-specific 2-thiouridylase MnmA-like central" evidence="9">
    <location>
        <begin position="205"/>
        <end position="268"/>
    </location>
</feature>
<dbReference type="Pfam" id="PF03054">
    <property type="entry name" value="tRNA_Me_trans"/>
    <property type="match status" value="1"/>
</dbReference>